<gene>
    <name evidence="2" type="ORF">F7O44_08300</name>
</gene>
<dbReference type="InterPro" id="IPR006311">
    <property type="entry name" value="TAT_signal"/>
</dbReference>
<dbReference type="RefSeq" id="WP_162449749.1">
    <property type="nucleotide sequence ID" value="NZ_WLZY01000002.1"/>
</dbReference>
<accession>A0A7K3M203</accession>
<dbReference type="Pfam" id="PF01547">
    <property type="entry name" value="SBP_bac_1"/>
    <property type="match status" value="1"/>
</dbReference>
<feature type="chain" id="PRO_5038678358" evidence="1">
    <location>
        <begin position="31"/>
        <end position="445"/>
    </location>
</feature>
<keyword evidence="3" id="KW-1185">Reference proteome</keyword>
<dbReference type="PROSITE" id="PS51257">
    <property type="entry name" value="PROKAR_LIPOPROTEIN"/>
    <property type="match status" value="1"/>
</dbReference>
<dbReference type="Proteomes" id="UP000460435">
    <property type="component" value="Unassembled WGS sequence"/>
</dbReference>
<feature type="signal peptide" evidence="1">
    <location>
        <begin position="1"/>
        <end position="30"/>
    </location>
</feature>
<keyword evidence="1" id="KW-0732">Signal</keyword>
<reference evidence="2 3" key="1">
    <citation type="submission" date="2019-11" db="EMBL/GenBank/DDBJ databases">
        <authorList>
            <person name="Li X.-J."/>
            <person name="Feng X.-M."/>
        </authorList>
    </citation>
    <scope>NUCLEOTIDE SEQUENCE [LARGE SCALE GENOMIC DNA]</scope>
    <source>
        <strain evidence="2 3">XMNu-373</strain>
    </source>
</reference>
<evidence type="ECO:0000313" key="2">
    <source>
        <dbReference type="EMBL" id="NDL57067.1"/>
    </source>
</evidence>
<evidence type="ECO:0000313" key="3">
    <source>
        <dbReference type="Proteomes" id="UP000460435"/>
    </source>
</evidence>
<protein>
    <submittedName>
        <fullName evidence="2">Extracellular solute-binding protein</fullName>
    </submittedName>
</protein>
<dbReference type="InterPro" id="IPR006059">
    <property type="entry name" value="SBP"/>
</dbReference>
<name>A0A7K3M203_9ACTN</name>
<comment type="caution">
    <text evidence="2">The sequence shown here is derived from an EMBL/GenBank/DDBJ whole genome shotgun (WGS) entry which is preliminary data.</text>
</comment>
<organism evidence="2 3">
    <name type="scientific">Phytoactinopolyspora mesophila</name>
    <dbReference type="NCBI Taxonomy" id="2650750"/>
    <lineage>
        <taxon>Bacteria</taxon>
        <taxon>Bacillati</taxon>
        <taxon>Actinomycetota</taxon>
        <taxon>Actinomycetes</taxon>
        <taxon>Jiangellales</taxon>
        <taxon>Jiangellaceae</taxon>
        <taxon>Phytoactinopolyspora</taxon>
    </lineage>
</organism>
<dbReference type="AlphaFoldDB" id="A0A7K3M203"/>
<dbReference type="Gene3D" id="3.40.190.10">
    <property type="entry name" value="Periplasmic binding protein-like II"/>
    <property type="match status" value="2"/>
</dbReference>
<proteinExistence type="predicted"/>
<dbReference type="EMBL" id="WLZY01000002">
    <property type="protein sequence ID" value="NDL57067.1"/>
    <property type="molecule type" value="Genomic_DNA"/>
</dbReference>
<dbReference type="PANTHER" id="PTHR43649:SF14">
    <property type="entry name" value="BLR3389 PROTEIN"/>
    <property type="match status" value="1"/>
</dbReference>
<dbReference type="SUPFAM" id="SSF53850">
    <property type="entry name" value="Periplasmic binding protein-like II"/>
    <property type="match status" value="1"/>
</dbReference>
<dbReference type="InterPro" id="IPR050490">
    <property type="entry name" value="Bact_solute-bd_prot1"/>
</dbReference>
<sequence length="445" mass="48429">MTAPRTIRRRTFLAGLGAAGAAALTTSACGGDDAGNETTVDPADASGEIDVWVLHEDALNPVSQESLDRFFGAEDSNVQAELITEPNDSYRDVLQTIIDSNQRPDVFFNWGGGSIRSYARAGLLEDLTPYLEADPEFKDSFLPAVLDAGQIDGAYYGIPMRTVQPKLMFYNTAVFDDAGITVPTNWQQFLDAIDTFSSAGITPVALAGADAWTLLMWVEYLTDRIGGEQVFLDIAEGTGEGWRHPAITQMVDTIRDLVDRGAFGTAFASVQYDGGPEPMLEDGLAAMHLMGAWAYTNHLNDDPEFTRNSLAWGQFPAIEGGEGHPDNIAGNPTNYFSVHADSPLKEVAIEYLKQEMASDAYVEDLLNIGDIPAVADIESLIEGHEHEDYFSFIYNMVANAPSFQLSWDQAIERPLSQPMLEAIENVFLGNLDAEGFIKANEDAAG</sequence>
<evidence type="ECO:0000256" key="1">
    <source>
        <dbReference type="SAM" id="SignalP"/>
    </source>
</evidence>
<dbReference type="PANTHER" id="PTHR43649">
    <property type="entry name" value="ARABINOSE-BINDING PROTEIN-RELATED"/>
    <property type="match status" value="1"/>
</dbReference>
<dbReference type="PROSITE" id="PS51318">
    <property type="entry name" value="TAT"/>
    <property type="match status" value="1"/>
</dbReference>